<feature type="region of interest" description="Disordered" evidence="1">
    <location>
        <begin position="148"/>
        <end position="172"/>
    </location>
</feature>
<evidence type="ECO:0000256" key="1">
    <source>
        <dbReference type="SAM" id="MobiDB-lite"/>
    </source>
</evidence>
<evidence type="ECO:0000313" key="3">
    <source>
        <dbReference type="Proteomes" id="UP000193144"/>
    </source>
</evidence>
<dbReference type="OrthoDB" id="4505928at2759"/>
<name>A0A1Y1YCH9_9PLEO</name>
<dbReference type="STRING" id="1231657.A0A1Y1YCH9"/>
<accession>A0A1Y1YCH9</accession>
<dbReference type="AlphaFoldDB" id="A0A1Y1YCH9"/>
<evidence type="ECO:0008006" key="4">
    <source>
        <dbReference type="Google" id="ProtNLM"/>
    </source>
</evidence>
<proteinExistence type="predicted"/>
<evidence type="ECO:0000313" key="2">
    <source>
        <dbReference type="EMBL" id="ORX95698.1"/>
    </source>
</evidence>
<organism evidence="2 3">
    <name type="scientific">Clohesyomyces aquaticus</name>
    <dbReference type="NCBI Taxonomy" id="1231657"/>
    <lineage>
        <taxon>Eukaryota</taxon>
        <taxon>Fungi</taxon>
        <taxon>Dikarya</taxon>
        <taxon>Ascomycota</taxon>
        <taxon>Pezizomycotina</taxon>
        <taxon>Dothideomycetes</taxon>
        <taxon>Pleosporomycetidae</taxon>
        <taxon>Pleosporales</taxon>
        <taxon>Lindgomycetaceae</taxon>
        <taxon>Clohesyomyces</taxon>
    </lineage>
</organism>
<protein>
    <recommendedName>
        <fullName evidence="4">BZIP domain-containing protein</fullName>
    </recommendedName>
</protein>
<dbReference type="Proteomes" id="UP000193144">
    <property type="component" value="Unassembled WGS sequence"/>
</dbReference>
<reference evidence="2 3" key="1">
    <citation type="submission" date="2016-07" db="EMBL/GenBank/DDBJ databases">
        <title>Pervasive Adenine N6-methylation of Active Genes in Fungi.</title>
        <authorList>
            <consortium name="DOE Joint Genome Institute"/>
            <person name="Mondo S.J."/>
            <person name="Dannebaum R.O."/>
            <person name="Kuo R.C."/>
            <person name="Labutti K."/>
            <person name="Haridas S."/>
            <person name="Kuo A."/>
            <person name="Salamov A."/>
            <person name="Ahrendt S.R."/>
            <person name="Lipzen A."/>
            <person name="Sullivan W."/>
            <person name="Andreopoulos W.B."/>
            <person name="Clum A."/>
            <person name="Lindquist E."/>
            <person name="Daum C."/>
            <person name="Ramamoorthy G.K."/>
            <person name="Gryganskyi A."/>
            <person name="Culley D."/>
            <person name="Magnuson J.K."/>
            <person name="James T.Y."/>
            <person name="O'Malley M.A."/>
            <person name="Stajich J.E."/>
            <person name="Spatafora J.W."/>
            <person name="Visel A."/>
            <person name="Grigoriev I.V."/>
        </authorList>
    </citation>
    <scope>NUCLEOTIDE SEQUENCE [LARGE SCALE GENOMIC DNA]</scope>
    <source>
        <strain evidence="2 3">CBS 115471</strain>
    </source>
</reference>
<gene>
    <name evidence="2" type="ORF">BCR34DRAFT_193944</name>
</gene>
<dbReference type="PANTHER" id="PTHR42070:SF1">
    <property type="entry name" value="FILAMENT ASSOCIATED PROTEIN, PUTATIVE (AFU_ORTHOLOGUE AFUA_8G06630)-RELATED"/>
    <property type="match status" value="1"/>
</dbReference>
<dbReference type="EMBL" id="MCFA01000272">
    <property type="protein sequence ID" value="ORX95698.1"/>
    <property type="molecule type" value="Genomic_DNA"/>
</dbReference>
<dbReference type="CDD" id="cd14688">
    <property type="entry name" value="bZIP_YAP"/>
    <property type="match status" value="1"/>
</dbReference>
<sequence length="282" mass="30579">MNDHNMKVQNLARIRDNQRRSRARRKEYLQELEAKLRSCEQMGVEASAEIQSAARKVLEENRKLRALLVERGVPESEIAAVMGSNERSLEQASAASNLVTMLGRKRACGTPCSSTSSCGPQQSATNFASQPSSVAPSVAPIAIPQPRTAFSSTEGQSPLSVSSSTVSTPPGFHSASFMPTPITSAPDMKLDDGSYLGYQFDQSMHATSWTFPNDPIYAQAPLSYDNTSSCLYAANIIRSMRSDVGPELEADLGCRSLGQECYVDNSAVFNVVEKYSNPTCSM</sequence>
<dbReference type="PANTHER" id="PTHR42070">
    <property type="entry name" value="FILAMENT ASSOCIATED PROTEIN, PUTATIVE (AFU_ORTHOLOGUE AFUA_8G06630)-RELATED"/>
    <property type="match status" value="1"/>
</dbReference>
<comment type="caution">
    <text evidence="2">The sequence shown here is derived from an EMBL/GenBank/DDBJ whole genome shotgun (WGS) entry which is preliminary data.</text>
</comment>
<feature type="region of interest" description="Disordered" evidence="1">
    <location>
        <begin position="110"/>
        <end position="131"/>
    </location>
</feature>
<keyword evidence="3" id="KW-1185">Reference proteome</keyword>
<feature type="compositionally biased region" description="Low complexity" evidence="1">
    <location>
        <begin position="157"/>
        <end position="170"/>
    </location>
</feature>